<evidence type="ECO:0000313" key="2">
    <source>
        <dbReference type="Proteomes" id="UP000216752"/>
    </source>
</evidence>
<gene>
    <name evidence="1" type="ORF">SPSIL_028580</name>
</gene>
<protein>
    <submittedName>
        <fullName evidence="1">Uncharacterized protein</fullName>
    </submittedName>
</protein>
<reference evidence="1" key="1">
    <citation type="submission" date="2024-05" db="EMBL/GenBank/DDBJ databases">
        <title>Isolation and characterization of Sporomusa carbonis sp. nov., a carboxydotrophic hydrogenogen in the genus of Sporomusa isolated from a charcoal burning pile.</title>
        <authorList>
            <person name="Boeer T."/>
            <person name="Rosenbaum F."/>
            <person name="Eysell L."/>
            <person name="Mueller V."/>
            <person name="Daniel R."/>
            <person name="Poehlein A."/>
        </authorList>
    </citation>
    <scope>NUCLEOTIDE SEQUENCE [LARGE SCALE GENOMIC DNA]</scope>
    <source>
        <strain evidence="1">DSM 10669</strain>
    </source>
</reference>
<organism evidence="1 2">
    <name type="scientific">Sporomusa silvacetica DSM 10669</name>
    <dbReference type="NCBI Taxonomy" id="1123289"/>
    <lineage>
        <taxon>Bacteria</taxon>
        <taxon>Bacillati</taxon>
        <taxon>Bacillota</taxon>
        <taxon>Negativicutes</taxon>
        <taxon>Selenomonadales</taxon>
        <taxon>Sporomusaceae</taxon>
        <taxon>Sporomusa</taxon>
    </lineage>
</organism>
<sequence length="61" mass="7114">MSMKVLAVLQALESLQTQRKCLTVYVQIEMLERGKRIDMETLSAYEISKRESRVTVPMKPR</sequence>
<dbReference type="Proteomes" id="UP000216752">
    <property type="component" value="Chromosome"/>
</dbReference>
<proteinExistence type="predicted"/>
<evidence type="ECO:0000313" key="1">
    <source>
        <dbReference type="EMBL" id="XFO66699.1"/>
    </source>
</evidence>
<name>A0ABZ3ILX0_9FIRM</name>
<accession>A0ABZ3ILX0</accession>
<keyword evidence="2" id="KW-1185">Reference proteome</keyword>
<dbReference type="EMBL" id="CP155573">
    <property type="protein sequence ID" value="XFO66699.1"/>
    <property type="molecule type" value="Genomic_DNA"/>
</dbReference>